<dbReference type="EMBL" id="JBHSCL010000009">
    <property type="protein sequence ID" value="MFC4221550.1"/>
    <property type="molecule type" value="Genomic_DNA"/>
</dbReference>
<protein>
    <submittedName>
        <fullName evidence="1">Uncharacterized protein</fullName>
    </submittedName>
</protein>
<name>A0ABV8PS84_9FLAO</name>
<proteinExistence type="predicted"/>
<organism evidence="1 2">
    <name type="scientific">Flagellimonas marina</name>
    <dbReference type="NCBI Taxonomy" id="1775168"/>
    <lineage>
        <taxon>Bacteria</taxon>
        <taxon>Pseudomonadati</taxon>
        <taxon>Bacteroidota</taxon>
        <taxon>Flavobacteriia</taxon>
        <taxon>Flavobacteriales</taxon>
        <taxon>Flavobacteriaceae</taxon>
        <taxon>Flagellimonas</taxon>
    </lineage>
</organism>
<gene>
    <name evidence="1" type="ORF">ACFOWS_15470</name>
</gene>
<evidence type="ECO:0000313" key="1">
    <source>
        <dbReference type="EMBL" id="MFC4221550.1"/>
    </source>
</evidence>
<dbReference type="Proteomes" id="UP001595841">
    <property type="component" value="Unassembled WGS sequence"/>
</dbReference>
<reference evidence="2" key="1">
    <citation type="journal article" date="2019" name="Int. J. Syst. Evol. Microbiol.">
        <title>The Global Catalogue of Microorganisms (GCM) 10K type strain sequencing project: providing services to taxonomists for standard genome sequencing and annotation.</title>
        <authorList>
            <consortium name="The Broad Institute Genomics Platform"/>
            <consortium name="The Broad Institute Genome Sequencing Center for Infectious Disease"/>
            <person name="Wu L."/>
            <person name="Ma J."/>
        </authorList>
    </citation>
    <scope>NUCLEOTIDE SEQUENCE [LARGE SCALE GENOMIC DNA]</scope>
    <source>
        <strain evidence="2">CGMCC 1.15774</strain>
    </source>
</reference>
<dbReference type="RefSeq" id="WP_379766427.1">
    <property type="nucleotide sequence ID" value="NZ_JBHSCL010000009.1"/>
</dbReference>
<evidence type="ECO:0000313" key="2">
    <source>
        <dbReference type="Proteomes" id="UP001595841"/>
    </source>
</evidence>
<sequence>MLSKAKHPYNTIPQAKGHVGFFPSATLRLRMTSETFTIFLLEARSI</sequence>
<accession>A0ABV8PS84</accession>
<comment type="caution">
    <text evidence="1">The sequence shown here is derived from an EMBL/GenBank/DDBJ whole genome shotgun (WGS) entry which is preliminary data.</text>
</comment>
<keyword evidence="2" id="KW-1185">Reference proteome</keyword>